<dbReference type="GeneID" id="94828607"/>
<evidence type="ECO:0000313" key="2">
    <source>
        <dbReference type="EMBL" id="OHT00806.1"/>
    </source>
</evidence>
<proteinExistence type="predicted"/>
<reference evidence="2" key="1">
    <citation type="submission" date="2016-10" db="EMBL/GenBank/DDBJ databases">
        <authorList>
            <person name="Benchimol M."/>
            <person name="Almeida L.G."/>
            <person name="Vasconcelos A.T."/>
            <person name="Perreira-Neves A."/>
            <person name="Rosa I.A."/>
            <person name="Tasca T."/>
            <person name="Bogo M.R."/>
            <person name="de Souza W."/>
        </authorList>
    </citation>
    <scope>NUCLEOTIDE SEQUENCE [LARGE SCALE GENOMIC DNA]</scope>
    <source>
        <strain evidence="2">K</strain>
    </source>
</reference>
<feature type="region of interest" description="Disordered" evidence="1">
    <location>
        <begin position="1"/>
        <end position="25"/>
    </location>
</feature>
<dbReference type="AlphaFoldDB" id="A0A1J4JTG0"/>
<organism evidence="2 3">
    <name type="scientific">Tritrichomonas foetus</name>
    <dbReference type="NCBI Taxonomy" id="1144522"/>
    <lineage>
        <taxon>Eukaryota</taxon>
        <taxon>Metamonada</taxon>
        <taxon>Parabasalia</taxon>
        <taxon>Tritrichomonadida</taxon>
        <taxon>Tritrichomonadidae</taxon>
        <taxon>Tritrichomonas</taxon>
    </lineage>
</organism>
<evidence type="ECO:0000256" key="1">
    <source>
        <dbReference type="SAM" id="MobiDB-lite"/>
    </source>
</evidence>
<accession>A0A1J4JTG0</accession>
<dbReference type="VEuPathDB" id="TrichDB:TRFO_07793"/>
<name>A0A1J4JTG0_9EUKA</name>
<keyword evidence="3" id="KW-1185">Reference proteome</keyword>
<protein>
    <submittedName>
        <fullName evidence="2">Uncharacterized protein</fullName>
    </submittedName>
</protein>
<dbReference type="OrthoDB" id="10546485at2759"/>
<dbReference type="InterPro" id="IPR036322">
    <property type="entry name" value="WD40_repeat_dom_sf"/>
</dbReference>
<dbReference type="EMBL" id="MLAK01000938">
    <property type="protein sequence ID" value="OHT00806.1"/>
    <property type="molecule type" value="Genomic_DNA"/>
</dbReference>
<gene>
    <name evidence="2" type="ORF">TRFO_07793</name>
</gene>
<sequence>MDQSSRESLTPHGPSPSPSIHISFESLLPSDHDDDDLIPPNADNITEFTRSTAWYVRNSLLLNPRSYFGHFERGTFNLYESIYNEGTKFARPFLPKKIRNMIENMRIINLSSDDKLMRCLHFPIQDDELRILLAIVMNLNNDRNFYKKKLTFAVRNAAQALPGRISYDAARILKEVGKNNYMNKNDHFGIFSIPTDKPVEHNNSMTIRSVPISQQYGNKRSVALINRIVAIGNDQFINVINTKRRENIRFPVQNNCFICSTQNGNFITCTKNGMIHEINLNNDSNVHKATMLQISNLNNQISELKVSSGGECSYAAVNENKTEIYSGIKDEFYKIELEEPLNDFSVNNDDIYVADENGIHYYEFGIKYAQWDSPKPVKSMSFDPMSLLIGCCTEEGCYLIDGRTPYMLGLGAPDWNNLESFLISPYMDLAVAITKDGFLTFDIRQPEKPISHLTFQSTPSKIIGEWMPESRLFNLAYNNTFNISCPYLQMPIIESYQIPNDNILSLHTNLQLSVVQQESSITFIGGFGFQFHVPSIL</sequence>
<dbReference type="Proteomes" id="UP000179807">
    <property type="component" value="Unassembled WGS sequence"/>
</dbReference>
<dbReference type="RefSeq" id="XP_068353942.1">
    <property type="nucleotide sequence ID" value="XM_068493903.1"/>
</dbReference>
<dbReference type="SUPFAM" id="SSF50978">
    <property type="entry name" value="WD40 repeat-like"/>
    <property type="match status" value="1"/>
</dbReference>
<comment type="caution">
    <text evidence="2">The sequence shown here is derived from an EMBL/GenBank/DDBJ whole genome shotgun (WGS) entry which is preliminary data.</text>
</comment>
<evidence type="ECO:0000313" key="3">
    <source>
        <dbReference type="Proteomes" id="UP000179807"/>
    </source>
</evidence>